<name>A0A2W0EZA8_PSEJE</name>
<dbReference type="EMBL" id="PDLL01000088">
    <property type="protein sequence ID" value="PYY70728.1"/>
    <property type="molecule type" value="Genomic_DNA"/>
</dbReference>
<evidence type="ECO:0000313" key="2">
    <source>
        <dbReference type="Proteomes" id="UP000247437"/>
    </source>
</evidence>
<reference evidence="1 2" key="1">
    <citation type="journal article" date="2018" name="Appl. Microbiol. Biotechnol.">
        <title>Characterization of the caprolactam degradation pathway in Pseudomonas jessenii using mass spectrometry-based proteomics.</title>
        <authorList>
            <person name="Otzen M."/>
            <person name="Palacio C."/>
            <person name="Janssen D.B."/>
        </authorList>
    </citation>
    <scope>NUCLEOTIDE SEQUENCE [LARGE SCALE GENOMIC DNA]</scope>
    <source>
        <strain evidence="1 2">GO3</strain>
    </source>
</reference>
<accession>A0A2W0EZA8</accession>
<proteinExistence type="predicted"/>
<dbReference type="Proteomes" id="UP000247437">
    <property type="component" value="Unassembled WGS sequence"/>
</dbReference>
<dbReference type="AlphaFoldDB" id="A0A2W0EZA8"/>
<organism evidence="1 2">
    <name type="scientific">Pseudomonas jessenii</name>
    <dbReference type="NCBI Taxonomy" id="77298"/>
    <lineage>
        <taxon>Bacteria</taxon>
        <taxon>Pseudomonadati</taxon>
        <taxon>Pseudomonadota</taxon>
        <taxon>Gammaproteobacteria</taxon>
        <taxon>Pseudomonadales</taxon>
        <taxon>Pseudomonadaceae</taxon>
        <taxon>Pseudomonas</taxon>
    </lineage>
</organism>
<comment type="caution">
    <text evidence="1">The sequence shown here is derived from an EMBL/GenBank/DDBJ whole genome shotgun (WGS) entry which is preliminary data.</text>
</comment>
<evidence type="ECO:0000313" key="1">
    <source>
        <dbReference type="EMBL" id="PYY70728.1"/>
    </source>
</evidence>
<sequence length="74" mass="8201">MWLHGQAAASLWISAIPTGKEAKAMTHQPKGGMCATCIHAHRNCSHLPFSTMPALARDAQTVIVRCTDFQRRQR</sequence>
<gene>
    <name evidence="1" type="ORF">CRX42_09895</name>
</gene>
<protein>
    <submittedName>
        <fullName evidence="1">Uncharacterized protein</fullName>
    </submittedName>
</protein>